<feature type="transmembrane region" description="Helical" evidence="6">
    <location>
        <begin position="352"/>
        <end position="371"/>
    </location>
</feature>
<evidence type="ECO:0000256" key="1">
    <source>
        <dbReference type="ARBA" id="ARBA00010641"/>
    </source>
</evidence>
<feature type="transmembrane region" description="Helical" evidence="6">
    <location>
        <begin position="54"/>
        <end position="74"/>
    </location>
</feature>
<keyword evidence="4" id="KW-0238">DNA-binding</keyword>
<dbReference type="SMART" id="SM00421">
    <property type="entry name" value="HTH_LUXR"/>
    <property type="match status" value="1"/>
</dbReference>
<organism evidence="8 9">
    <name type="scientific">Paratractidigestivibacter faecalis</name>
    <dbReference type="NCBI Taxonomy" id="2292441"/>
    <lineage>
        <taxon>Bacteria</taxon>
        <taxon>Bacillati</taxon>
        <taxon>Actinomycetota</taxon>
        <taxon>Coriobacteriia</taxon>
        <taxon>Coriobacteriales</taxon>
        <taxon>Atopobiaceae</taxon>
        <taxon>Paratractidigestivibacter</taxon>
    </lineage>
</organism>
<feature type="domain" description="HTH luxR-type" evidence="7">
    <location>
        <begin position="224"/>
        <end position="281"/>
    </location>
</feature>
<evidence type="ECO:0000256" key="6">
    <source>
        <dbReference type="SAM" id="Phobius"/>
    </source>
</evidence>
<gene>
    <name evidence="8" type="ORF">AAAT05_03830</name>
</gene>
<dbReference type="PANTHER" id="PTHR44688:SF16">
    <property type="entry name" value="DNA-BINDING TRANSCRIPTIONAL ACTIVATOR DEVR_DOSR"/>
    <property type="match status" value="1"/>
</dbReference>
<keyword evidence="6" id="KW-0472">Membrane</keyword>
<evidence type="ECO:0000256" key="5">
    <source>
        <dbReference type="ARBA" id="ARBA00023163"/>
    </source>
</evidence>
<dbReference type="Proteomes" id="UP001478817">
    <property type="component" value="Unassembled WGS sequence"/>
</dbReference>
<proteinExistence type="inferred from homology"/>
<evidence type="ECO:0000256" key="4">
    <source>
        <dbReference type="ARBA" id="ARBA00023125"/>
    </source>
</evidence>
<feature type="transmembrane region" description="Helical" evidence="6">
    <location>
        <begin position="6"/>
        <end position="33"/>
    </location>
</feature>
<dbReference type="Pfam" id="PF08281">
    <property type="entry name" value="Sigma70_r4_2"/>
    <property type="match status" value="1"/>
</dbReference>
<reference evidence="8 9" key="1">
    <citation type="submission" date="2024-04" db="EMBL/GenBank/DDBJ databases">
        <title>Human intestinal bacterial collection.</title>
        <authorList>
            <person name="Pauvert C."/>
            <person name="Hitch T.C.A."/>
            <person name="Clavel T."/>
        </authorList>
    </citation>
    <scope>NUCLEOTIDE SEQUENCE [LARGE SCALE GENOMIC DNA]</scope>
    <source>
        <strain evidence="8 9">CLA-AA-H197</strain>
    </source>
</reference>
<evidence type="ECO:0000313" key="9">
    <source>
        <dbReference type="Proteomes" id="UP001478817"/>
    </source>
</evidence>
<keyword evidence="5" id="KW-0804">Transcription</keyword>
<keyword evidence="3" id="KW-0731">Sigma factor</keyword>
<sequence>MALLKYLAFGASEAIVLGWSANCLVLFGSFACGAAWQRDLGKAEADVASFSRGLAARSLAFALLALGVLAILVGNEPNWTFARLSYSAAPGFDASSCWHVLAYSIAGFAGPGPHLLRSGVLDPGPIDVACCHAWCAAGMLAAWLDKRSKSASCLSGTAFGVIAARCLAELVPALFAGRSVVGFAALACGAALIAVSSVRETADLAARPRPAAAEAGPSPDAFDLSSLSPREREAVLGRLANKGSAEVARQMGISPSTVRNLQSRAAKKLGVGSLNELSPFQQAAAELKAPHHSPMAAPLPYLFVFGSALPVGAARAGGWIEAVLAGQILLALGLGLVAACSGRTKRTAVPQAPLCGVAALLGACAVAEVAGLAQGTLFVLVARAAALVSLALVAASARAAGDCVFAPRDVACISAACLPALLVGGPGAALCSCSFGILALYVGRKKDACSLATLVASFGLGSAVGARLSWSLVCTGELLALAGSMAGVAAAASLASLAMGSVVVAGIASAAALFWACLARCDISRLRGQSIDFGARVSALCRLRGLNETCTSVAIALIGGMSGPEICEALLIAPGTLNSARREVFRVFNVHTVAGLDARVARLLGLLEGQ</sequence>
<feature type="transmembrane region" description="Helical" evidence="6">
    <location>
        <begin position="319"/>
        <end position="340"/>
    </location>
</feature>
<feature type="transmembrane region" description="Helical" evidence="6">
    <location>
        <begin position="377"/>
        <end position="397"/>
    </location>
</feature>
<dbReference type="EMBL" id="JBBNGS010000005">
    <property type="protein sequence ID" value="MEQ2637467.1"/>
    <property type="molecule type" value="Genomic_DNA"/>
</dbReference>
<dbReference type="Gene3D" id="1.10.10.10">
    <property type="entry name" value="Winged helix-like DNA-binding domain superfamily/Winged helix DNA-binding domain"/>
    <property type="match status" value="1"/>
</dbReference>
<evidence type="ECO:0000256" key="2">
    <source>
        <dbReference type="ARBA" id="ARBA00023015"/>
    </source>
</evidence>
<feature type="transmembrane region" description="Helical" evidence="6">
    <location>
        <begin position="409"/>
        <end position="442"/>
    </location>
</feature>
<dbReference type="PANTHER" id="PTHR44688">
    <property type="entry name" value="DNA-BINDING TRANSCRIPTIONAL ACTIVATOR DEVR_DOSR"/>
    <property type="match status" value="1"/>
</dbReference>
<protein>
    <submittedName>
        <fullName evidence="8">LuxR C-terminal-related transcriptional regulator</fullName>
    </submittedName>
</protein>
<name>A0ABV1IF03_9ACTN</name>
<evidence type="ECO:0000259" key="7">
    <source>
        <dbReference type="SMART" id="SM00421"/>
    </source>
</evidence>
<evidence type="ECO:0000256" key="3">
    <source>
        <dbReference type="ARBA" id="ARBA00023082"/>
    </source>
</evidence>
<dbReference type="CDD" id="cd06170">
    <property type="entry name" value="LuxR_C_like"/>
    <property type="match status" value="1"/>
</dbReference>
<dbReference type="PROSITE" id="PS51257">
    <property type="entry name" value="PROKAR_LIPOPROTEIN"/>
    <property type="match status" value="1"/>
</dbReference>
<accession>A0ABV1IF03</accession>
<dbReference type="InterPro" id="IPR000792">
    <property type="entry name" value="Tscrpt_reg_LuxR_C"/>
</dbReference>
<comment type="similarity">
    <text evidence="1">Belongs to the sigma-70 factor family. ECF subfamily.</text>
</comment>
<feature type="transmembrane region" description="Helical" evidence="6">
    <location>
        <begin position="503"/>
        <end position="521"/>
    </location>
</feature>
<evidence type="ECO:0000313" key="8">
    <source>
        <dbReference type="EMBL" id="MEQ2637467.1"/>
    </source>
</evidence>
<keyword evidence="6" id="KW-0812">Transmembrane</keyword>
<keyword evidence="2" id="KW-0805">Transcription regulation</keyword>
<keyword evidence="6" id="KW-1133">Transmembrane helix</keyword>
<dbReference type="InterPro" id="IPR016032">
    <property type="entry name" value="Sig_transdc_resp-reg_C-effctor"/>
</dbReference>
<comment type="caution">
    <text evidence="8">The sequence shown here is derived from an EMBL/GenBank/DDBJ whole genome shotgun (WGS) entry which is preliminary data.</text>
</comment>
<dbReference type="SUPFAM" id="SSF46894">
    <property type="entry name" value="C-terminal effector domain of the bipartite response regulators"/>
    <property type="match status" value="1"/>
</dbReference>
<dbReference type="RefSeq" id="WP_349181972.1">
    <property type="nucleotide sequence ID" value="NZ_JBBNGS010000005.1"/>
</dbReference>
<dbReference type="InterPro" id="IPR036388">
    <property type="entry name" value="WH-like_DNA-bd_sf"/>
</dbReference>
<feature type="transmembrane region" description="Helical" evidence="6">
    <location>
        <begin position="448"/>
        <end position="466"/>
    </location>
</feature>
<dbReference type="InterPro" id="IPR013249">
    <property type="entry name" value="RNA_pol_sigma70_r4_t2"/>
</dbReference>
<keyword evidence="9" id="KW-1185">Reference proteome</keyword>
<feature type="transmembrane region" description="Helical" evidence="6">
    <location>
        <begin position="181"/>
        <end position="199"/>
    </location>
</feature>